<reference evidence="3 4" key="1">
    <citation type="submission" date="2018-11" db="EMBL/GenBank/DDBJ databases">
        <title>Genomic Encyclopedia of Type Strains, Phase IV (KMG-IV): sequencing the most valuable type-strain genomes for metagenomic binning, comparative biology and taxonomic classification.</title>
        <authorList>
            <person name="Goeker M."/>
        </authorList>
    </citation>
    <scope>NUCLEOTIDE SEQUENCE [LARGE SCALE GENOMIC DNA]</scope>
    <source>
        <strain evidence="3 4">DSM 100316</strain>
    </source>
</reference>
<evidence type="ECO:0000313" key="3">
    <source>
        <dbReference type="EMBL" id="ROS05587.1"/>
    </source>
</evidence>
<dbReference type="OrthoDB" id="7145282at2"/>
<dbReference type="RefSeq" id="WP_123711480.1">
    <property type="nucleotide sequence ID" value="NZ_RKHR01000003.1"/>
</dbReference>
<sequence>MSVTKEDVTNSLGSFIAVAILFGGGWYYLDQQRLESIKQQEEMIKLIAEASVKEEEYKSRLKALEAKEKEIENKYKEQAHDNELSALTLKFIDEVSEINIHKKCGDDSEHNKKARKAKALLSLIESKALEYGRTELVETFIKDQWLGVGSWAAKCSLNK</sequence>
<evidence type="ECO:0000313" key="4">
    <source>
        <dbReference type="Proteomes" id="UP000275394"/>
    </source>
</evidence>
<evidence type="ECO:0000256" key="2">
    <source>
        <dbReference type="SAM" id="Phobius"/>
    </source>
</evidence>
<accession>A0A3N2E0N0</accession>
<keyword evidence="1" id="KW-0175">Coiled coil</keyword>
<dbReference type="AlphaFoldDB" id="A0A3N2E0N0"/>
<feature type="coiled-coil region" evidence="1">
    <location>
        <begin position="47"/>
        <end position="81"/>
    </location>
</feature>
<evidence type="ECO:0000256" key="1">
    <source>
        <dbReference type="SAM" id="Coils"/>
    </source>
</evidence>
<keyword evidence="4" id="KW-1185">Reference proteome</keyword>
<protein>
    <submittedName>
        <fullName evidence="3">Uncharacterized protein</fullName>
    </submittedName>
</protein>
<keyword evidence="2" id="KW-1133">Transmembrane helix</keyword>
<feature type="transmembrane region" description="Helical" evidence="2">
    <location>
        <begin position="12"/>
        <end position="29"/>
    </location>
</feature>
<organism evidence="3 4">
    <name type="scientific">Sinobacterium caligoides</name>
    <dbReference type="NCBI Taxonomy" id="933926"/>
    <lineage>
        <taxon>Bacteria</taxon>
        <taxon>Pseudomonadati</taxon>
        <taxon>Pseudomonadota</taxon>
        <taxon>Gammaproteobacteria</taxon>
        <taxon>Cellvibrionales</taxon>
        <taxon>Spongiibacteraceae</taxon>
        <taxon>Sinobacterium</taxon>
    </lineage>
</organism>
<name>A0A3N2E0N0_9GAMM</name>
<keyword evidence="2" id="KW-0472">Membrane</keyword>
<gene>
    <name evidence="3" type="ORF">EDC56_1127</name>
</gene>
<keyword evidence="2" id="KW-0812">Transmembrane</keyword>
<dbReference type="Proteomes" id="UP000275394">
    <property type="component" value="Unassembled WGS sequence"/>
</dbReference>
<dbReference type="EMBL" id="RKHR01000003">
    <property type="protein sequence ID" value="ROS05587.1"/>
    <property type="molecule type" value="Genomic_DNA"/>
</dbReference>
<proteinExistence type="predicted"/>
<comment type="caution">
    <text evidence="3">The sequence shown here is derived from an EMBL/GenBank/DDBJ whole genome shotgun (WGS) entry which is preliminary data.</text>
</comment>